<reference evidence="5 6" key="1">
    <citation type="submission" date="2024-01" db="EMBL/GenBank/DDBJ databases">
        <title>Comparative genomics of Cryptococcus and Kwoniella reveals pathogenesis evolution and contrasting modes of karyotype evolution via chromosome fusion or intercentromeric recombination.</title>
        <authorList>
            <person name="Coelho M.A."/>
            <person name="David-Palma M."/>
            <person name="Shea T."/>
            <person name="Bowers K."/>
            <person name="McGinley-Smith S."/>
            <person name="Mohammad A.W."/>
            <person name="Gnirke A."/>
            <person name="Yurkov A.M."/>
            <person name="Nowrousian M."/>
            <person name="Sun S."/>
            <person name="Cuomo C.A."/>
            <person name="Heitman J."/>
        </authorList>
    </citation>
    <scope>NUCLEOTIDE SEQUENCE [LARGE SCALE GENOMIC DNA]</scope>
    <source>
        <strain evidence="5 6">CBS 6074</strain>
    </source>
</reference>
<feature type="transmembrane region" description="Helical" evidence="4">
    <location>
        <begin position="441"/>
        <end position="461"/>
    </location>
</feature>
<proteinExistence type="inferred from homology"/>
<comment type="similarity">
    <text evidence="2">Belongs to the major facilitator superfamily. Monocarboxylate porter (TC 2.A.1.13) family.</text>
</comment>
<feature type="transmembrane region" description="Helical" evidence="4">
    <location>
        <begin position="407"/>
        <end position="429"/>
    </location>
</feature>
<dbReference type="Gene3D" id="1.20.1250.20">
    <property type="entry name" value="MFS general substrate transporter like domains"/>
    <property type="match status" value="2"/>
</dbReference>
<dbReference type="SUPFAM" id="SSF103473">
    <property type="entry name" value="MFS general substrate transporter"/>
    <property type="match status" value="1"/>
</dbReference>
<feature type="compositionally biased region" description="Polar residues" evidence="3">
    <location>
        <begin position="16"/>
        <end position="25"/>
    </location>
</feature>
<gene>
    <name evidence="5" type="ORF">L201_006801</name>
</gene>
<evidence type="ECO:0000256" key="1">
    <source>
        <dbReference type="ARBA" id="ARBA00004141"/>
    </source>
</evidence>
<dbReference type="EMBL" id="CP144106">
    <property type="protein sequence ID" value="WWC91854.1"/>
    <property type="molecule type" value="Genomic_DNA"/>
</dbReference>
<dbReference type="InterPro" id="IPR036259">
    <property type="entry name" value="MFS_trans_sf"/>
</dbReference>
<keyword evidence="4" id="KW-1133">Transmembrane helix</keyword>
<feature type="transmembrane region" description="Helical" evidence="4">
    <location>
        <begin position="276"/>
        <end position="298"/>
    </location>
</feature>
<evidence type="ECO:0000256" key="3">
    <source>
        <dbReference type="SAM" id="MobiDB-lite"/>
    </source>
</evidence>
<dbReference type="GeneID" id="91097470"/>
<dbReference type="GO" id="GO:0022857">
    <property type="term" value="F:transmembrane transporter activity"/>
    <property type="evidence" value="ECO:0007669"/>
    <property type="project" value="InterPro"/>
</dbReference>
<evidence type="ECO:0000313" key="5">
    <source>
        <dbReference type="EMBL" id="WWC91854.1"/>
    </source>
</evidence>
<protein>
    <recommendedName>
        <fullName evidence="7">Major facilitator superfamily (MFS) profile domain-containing protein</fullName>
    </recommendedName>
</protein>
<feature type="region of interest" description="Disordered" evidence="3">
    <location>
        <begin position="10"/>
        <end position="61"/>
    </location>
</feature>
<keyword evidence="4" id="KW-0472">Membrane</keyword>
<feature type="transmembrane region" description="Helical" evidence="4">
    <location>
        <begin position="208"/>
        <end position="228"/>
    </location>
</feature>
<organism evidence="5 6">
    <name type="scientific">Kwoniella dendrophila CBS 6074</name>
    <dbReference type="NCBI Taxonomy" id="1295534"/>
    <lineage>
        <taxon>Eukaryota</taxon>
        <taxon>Fungi</taxon>
        <taxon>Dikarya</taxon>
        <taxon>Basidiomycota</taxon>
        <taxon>Agaricomycotina</taxon>
        <taxon>Tremellomycetes</taxon>
        <taxon>Tremellales</taxon>
        <taxon>Cryptococcaceae</taxon>
        <taxon>Kwoniella</taxon>
    </lineage>
</organism>
<feature type="transmembrane region" description="Helical" evidence="4">
    <location>
        <begin position="234"/>
        <end position="255"/>
    </location>
</feature>
<feature type="transmembrane region" description="Helical" evidence="4">
    <location>
        <begin position="81"/>
        <end position="101"/>
    </location>
</feature>
<dbReference type="Proteomes" id="UP001355207">
    <property type="component" value="Chromosome 9"/>
</dbReference>
<feature type="transmembrane region" description="Helical" evidence="4">
    <location>
        <begin position="348"/>
        <end position="367"/>
    </location>
</feature>
<feature type="transmembrane region" description="Helical" evidence="4">
    <location>
        <begin position="180"/>
        <end position="199"/>
    </location>
</feature>
<evidence type="ECO:0000313" key="6">
    <source>
        <dbReference type="Proteomes" id="UP001355207"/>
    </source>
</evidence>
<keyword evidence="6" id="KW-1185">Reference proteome</keyword>
<evidence type="ECO:0000256" key="4">
    <source>
        <dbReference type="SAM" id="Phobius"/>
    </source>
</evidence>
<evidence type="ECO:0000256" key="2">
    <source>
        <dbReference type="ARBA" id="ARBA00006727"/>
    </source>
</evidence>
<feature type="compositionally biased region" description="Basic and acidic residues" evidence="3">
    <location>
        <begin position="29"/>
        <end position="38"/>
    </location>
</feature>
<accession>A0AAX4K420</accession>
<name>A0AAX4K420_9TREE</name>
<dbReference type="PANTHER" id="PTHR11360">
    <property type="entry name" value="MONOCARBOXYLATE TRANSPORTER"/>
    <property type="match status" value="1"/>
</dbReference>
<feature type="compositionally biased region" description="Polar residues" evidence="3">
    <location>
        <begin position="45"/>
        <end position="54"/>
    </location>
</feature>
<dbReference type="GO" id="GO:0016020">
    <property type="term" value="C:membrane"/>
    <property type="evidence" value="ECO:0007669"/>
    <property type="project" value="UniProtKB-SubCell"/>
</dbReference>
<dbReference type="Pfam" id="PF07690">
    <property type="entry name" value="MFS_1"/>
    <property type="match status" value="1"/>
</dbReference>
<keyword evidence="4" id="KW-0812">Transmembrane</keyword>
<dbReference type="InterPro" id="IPR050327">
    <property type="entry name" value="Proton-linked_MCT"/>
</dbReference>
<dbReference type="AlphaFoldDB" id="A0AAX4K420"/>
<feature type="transmembrane region" description="Helical" evidence="4">
    <location>
        <begin position="146"/>
        <end position="168"/>
    </location>
</feature>
<sequence length="471" mass="49727">MSELIELQARRYAPDQNDTNAQPSGQPAGKDEEIETRSIEVSGVIENQTQTAEDGTSLEPRPDAPAFDAYPDGGLAAWLQIFYCFCFFFTTLGGIYAWGIFQDALHAAHVAPTSTLAFIGSSQGVLEGLLAIPISALVVRFGNRNVGIVGAILSGLGPILAGFCSRSVPGLLITEGLVFGFGQALCFFCAATLPSSYFLRKRNLATGLVYAGSGIGGAVISVIANGLIKSVGIPWAFRTLGLMFMAINLPCAILLKPRPDLSPVPQTADKGKRHRYVNLTLLKDIRFVLVLFGCAVALPPFFLPIFATSIGLSSGAASGLLAGFNLASACGRIGWGFMADRWLGSLNSLYLCLAMNAISTLVIWPIAGDVGPLALFAVVNGFCAGGFFSLIPGVVSSTFTDIDLPVAFSMIISFFLGAPIGGYLLQAFGGPDTGYQAYRPAIFYAGGLSALSALMIFGVRLKQGGNWRRKV</sequence>
<comment type="subcellular location">
    <subcellularLocation>
        <location evidence="1">Membrane</location>
        <topology evidence="1">Multi-pass membrane protein</topology>
    </subcellularLocation>
</comment>
<evidence type="ECO:0008006" key="7">
    <source>
        <dbReference type="Google" id="ProtNLM"/>
    </source>
</evidence>
<dbReference type="PANTHER" id="PTHR11360:SF305">
    <property type="entry name" value="MAJOR FACILITATOR SUPERFAMILY (MFS) PROFILE DOMAIN-CONTAINING PROTEIN"/>
    <property type="match status" value="1"/>
</dbReference>
<dbReference type="InterPro" id="IPR011701">
    <property type="entry name" value="MFS"/>
</dbReference>
<dbReference type="RefSeq" id="XP_066078616.1">
    <property type="nucleotide sequence ID" value="XM_066222519.1"/>
</dbReference>
<feature type="transmembrane region" description="Helical" evidence="4">
    <location>
        <begin position="116"/>
        <end position="139"/>
    </location>
</feature>
<feature type="transmembrane region" description="Helical" evidence="4">
    <location>
        <begin position="373"/>
        <end position="395"/>
    </location>
</feature>